<dbReference type="Gene3D" id="3.30.200.20">
    <property type="entry name" value="Phosphorylase Kinase, domain 1"/>
    <property type="match status" value="1"/>
</dbReference>
<dbReference type="InterPro" id="IPR000719">
    <property type="entry name" value="Prot_kinase_dom"/>
</dbReference>
<evidence type="ECO:0000313" key="7">
    <source>
        <dbReference type="Proteomes" id="UP000623129"/>
    </source>
</evidence>
<feature type="binding site" evidence="3">
    <location>
        <position position="137"/>
    </location>
    <ligand>
        <name>ATP</name>
        <dbReference type="ChEBI" id="CHEBI:30616"/>
    </ligand>
</feature>
<dbReference type="Proteomes" id="UP000623129">
    <property type="component" value="Unassembled WGS sequence"/>
</dbReference>
<keyword evidence="6" id="KW-0808">Transferase</keyword>
<dbReference type="AlphaFoldDB" id="A0A833QU59"/>
<proteinExistence type="predicted"/>
<dbReference type="OrthoDB" id="778574at2759"/>
<name>A0A833QU59_9POAL</name>
<feature type="domain" description="Protein kinase" evidence="5">
    <location>
        <begin position="108"/>
        <end position="177"/>
    </location>
</feature>
<accession>A0A833QU59</accession>
<comment type="caution">
    <text evidence="6">The sequence shown here is derived from an EMBL/GenBank/DDBJ whole genome shotgun (WGS) entry which is preliminary data.</text>
</comment>
<dbReference type="GO" id="GO:0004672">
    <property type="term" value="F:protein kinase activity"/>
    <property type="evidence" value="ECO:0007669"/>
    <property type="project" value="InterPro"/>
</dbReference>
<evidence type="ECO:0000313" key="6">
    <source>
        <dbReference type="EMBL" id="KAF3327487.1"/>
    </source>
</evidence>
<dbReference type="PROSITE" id="PS00107">
    <property type="entry name" value="PROTEIN_KINASE_ATP"/>
    <property type="match status" value="1"/>
</dbReference>
<dbReference type="PROSITE" id="PS50011">
    <property type="entry name" value="PROTEIN_KINASE_DOM"/>
    <property type="match status" value="1"/>
</dbReference>
<dbReference type="PANTHER" id="PTHR46008:SF2">
    <property type="entry name" value="LEAF RUST 10 DISEASE-RESISTANCE LOCUS RECEPTOR-LIKE PROTEIN KINASE-LIKE 1.4"/>
    <property type="match status" value="1"/>
</dbReference>
<keyword evidence="6" id="KW-0675">Receptor</keyword>
<dbReference type="SUPFAM" id="SSF56112">
    <property type="entry name" value="Protein kinase-like (PK-like)"/>
    <property type="match status" value="1"/>
</dbReference>
<dbReference type="GO" id="GO:0005524">
    <property type="term" value="F:ATP binding"/>
    <property type="evidence" value="ECO:0007669"/>
    <property type="project" value="UniProtKB-UniRule"/>
</dbReference>
<keyword evidence="2 3" id="KW-0067">ATP-binding</keyword>
<evidence type="ECO:0000256" key="3">
    <source>
        <dbReference type="PROSITE-ProRule" id="PRU10141"/>
    </source>
</evidence>
<evidence type="ECO:0000256" key="4">
    <source>
        <dbReference type="SAM" id="MobiDB-lite"/>
    </source>
</evidence>
<dbReference type="PANTHER" id="PTHR46008">
    <property type="entry name" value="LEAF RUST 10 DISEASE-RESISTANCE LOCUS RECEPTOR-LIKE PROTEIN KINASE-LIKE 1.4"/>
    <property type="match status" value="1"/>
</dbReference>
<gene>
    <name evidence="6" type="ORF">FCM35_KLT07605</name>
</gene>
<evidence type="ECO:0000256" key="2">
    <source>
        <dbReference type="ARBA" id="ARBA00022840"/>
    </source>
</evidence>
<keyword evidence="6" id="KW-0418">Kinase</keyword>
<dbReference type="InterPro" id="IPR011009">
    <property type="entry name" value="Kinase-like_dom_sf"/>
</dbReference>
<feature type="region of interest" description="Disordered" evidence="4">
    <location>
        <begin position="1"/>
        <end position="28"/>
    </location>
</feature>
<evidence type="ECO:0000256" key="1">
    <source>
        <dbReference type="ARBA" id="ARBA00022741"/>
    </source>
</evidence>
<reference evidence="6" key="1">
    <citation type="submission" date="2020-01" db="EMBL/GenBank/DDBJ databases">
        <title>Genome sequence of Kobresia littledalei, the first chromosome-level genome in the family Cyperaceae.</title>
        <authorList>
            <person name="Qu G."/>
        </authorList>
    </citation>
    <scope>NUCLEOTIDE SEQUENCE</scope>
    <source>
        <strain evidence="6">C.B.Clarke</strain>
        <tissue evidence="6">Leaf</tissue>
    </source>
</reference>
<organism evidence="6 7">
    <name type="scientific">Carex littledalei</name>
    <dbReference type="NCBI Taxonomy" id="544730"/>
    <lineage>
        <taxon>Eukaryota</taxon>
        <taxon>Viridiplantae</taxon>
        <taxon>Streptophyta</taxon>
        <taxon>Embryophyta</taxon>
        <taxon>Tracheophyta</taxon>
        <taxon>Spermatophyta</taxon>
        <taxon>Magnoliopsida</taxon>
        <taxon>Liliopsida</taxon>
        <taxon>Poales</taxon>
        <taxon>Cyperaceae</taxon>
        <taxon>Cyperoideae</taxon>
        <taxon>Cariceae</taxon>
        <taxon>Carex</taxon>
        <taxon>Carex subgen. Euthyceras</taxon>
    </lineage>
</organism>
<evidence type="ECO:0000259" key="5">
    <source>
        <dbReference type="PROSITE" id="PS50011"/>
    </source>
</evidence>
<keyword evidence="1 3" id="KW-0547">Nucleotide-binding</keyword>
<protein>
    <submittedName>
        <fullName evidence="6">Cysteine-rich receptor-like protein kinase 10 isoform X2</fullName>
    </submittedName>
</protein>
<dbReference type="InterPro" id="IPR017441">
    <property type="entry name" value="Protein_kinase_ATP_BS"/>
</dbReference>
<feature type="compositionally biased region" description="Low complexity" evidence="4">
    <location>
        <begin position="1"/>
        <end position="15"/>
    </location>
</feature>
<dbReference type="EMBL" id="SWLB01000017">
    <property type="protein sequence ID" value="KAF3327487.1"/>
    <property type="molecule type" value="Genomic_DNA"/>
</dbReference>
<sequence>MFFRSDLSLRPSSSDQIQNKEKEKKKGPLTVPRLRQLQNLVPEIIQISANDGTSLYGALYLPDEKKYGPPPYRTMNARKEDEEGLETIAAKEQKVFRYETLVTATRNFSLKNKLGKGGFGAVLRGRLLDGREVAVKKLEPHLNIFKLFVNKTYCLATSKWLIKNLRSTLLAFQMGHI</sequence>
<keyword evidence="7" id="KW-1185">Reference proteome</keyword>